<protein>
    <recommendedName>
        <fullName evidence="13">G-protein coupled receptors family 3 profile domain-containing protein</fullName>
    </recommendedName>
</protein>
<evidence type="ECO:0000256" key="6">
    <source>
        <dbReference type="ARBA" id="ARBA00023170"/>
    </source>
</evidence>
<dbReference type="InterPro" id="IPR017978">
    <property type="entry name" value="GPCR_3_C"/>
</dbReference>
<evidence type="ECO:0000256" key="1">
    <source>
        <dbReference type="ARBA" id="ARBA00004141"/>
    </source>
</evidence>
<dbReference type="GO" id="GO:0004965">
    <property type="term" value="F:G protein-coupled GABA receptor activity"/>
    <property type="evidence" value="ECO:0007669"/>
    <property type="project" value="InterPro"/>
</dbReference>
<feature type="transmembrane region" description="Helical" evidence="11">
    <location>
        <begin position="686"/>
        <end position="708"/>
    </location>
</feature>
<dbReference type="GO" id="GO:0038039">
    <property type="term" value="C:G protein-coupled receptor heterodimeric complex"/>
    <property type="evidence" value="ECO:0007669"/>
    <property type="project" value="TreeGrafter"/>
</dbReference>
<keyword evidence="8" id="KW-0807">Transducer</keyword>
<dbReference type="InterPro" id="IPR017868">
    <property type="entry name" value="Filamin/ABP280_repeat-like"/>
</dbReference>
<evidence type="ECO:0000256" key="4">
    <source>
        <dbReference type="ARBA" id="ARBA00023040"/>
    </source>
</evidence>
<reference evidence="14" key="1">
    <citation type="submission" date="2021-01" db="EMBL/GenBank/DDBJ databases">
        <authorList>
            <person name="Corre E."/>
            <person name="Pelletier E."/>
            <person name="Niang G."/>
            <person name="Scheremetjew M."/>
            <person name="Finn R."/>
            <person name="Kale V."/>
            <person name="Holt S."/>
            <person name="Cochrane G."/>
            <person name="Meng A."/>
            <person name="Brown T."/>
            <person name="Cohen L."/>
        </authorList>
    </citation>
    <scope>NUCLEOTIDE SEQUENCE</scope>
    <source>
        <strain evidence="14">CCMP2058</strain>
    </source>
</reference>
<feature type="transmembrane region" description="Helical" evidence="11">
    <location>
        <begin position="749"/>
        <end position="772"/>
    </location>
</feature>
<name>A0A7S0DIN8_9EUKA</name>
<keyword evidence="5 11" id="KW-0472">Membrane</keyword>
<evidence type="ECO:0000256" key="3">
    <source>
        <dbReference type="ARBA" id="ARBA00022989"/>
    </source>
</evidence>
<evidence type="ECO:0000256" key="10">
    <source>
        <dbReference type="SAM" id="MobiDB-lite"/>
    </source>
</evidence>
<keyword evidence="6" id="KW-0675">Receptor</keyword>
<dbReference type="PANTHER" id="PTHR10519">
    <property type="entry name" value="GABA-B RECEPTOR"/>
    <property type="match status" value="1"/>
</dbReference>
<dbReference type="PROSITE" id="PS50194">
    <property type="entry name" value="FILAMIN_REPEAT"/>
    <property type="match status" value="1"/>
</dbReference>
<dbReference type="PRINTS" id="PR01176">
    <property type="entry name" value="GABABRECEPTR"/>
</dbReference>
<evidence type="ECO:0000256" key="7">
    <source>
        <dbReference type="ARBA" id="ARBA00023180"/>
    </source>
</evidence>
<gene>
    <name evidence="14" type="ORF">LAMO00422_LOCUS14990</name>
</gene>
<dbReference type="PROSITE" id="PS50259">
    <property type="entry name" value="G_PROTEIN_RECEP_F3_4"/>
    <property type="match status" value="1"/>
</dbReference>
<feature type="transmembrane region" description="Helical" evidence="11">
    <location>
        <begin position="593"/>
        <end position="609"/>
    </location>
</feature>
<comment type="subcellular location">
    <subcellularLocation>
        <location evidence="1">Membrane</location>
        <topology evidence="1">Multi-pass membrane protein</topology>
    </subcellularLocation>
</comment>
<keyword evidence="7" id="KW-0325">Glycoprotein</keyword>
<keyword evidence="2 11" id="KW-0812">Transmembrane</keyword>
<keyword evidence="4" id="KW-0297">G-protein coupled receptor</keyword>
<evidence type="ECO:0000256" key="12">
    <source>
        <dbReference type="SAM" id="SignalP"/>
    </source>
</evidence>
<proteinExistence type="predicted"/>
<feature type="transmembrane region" description="Helical" evidence="11">
    <location>
        <begin position="553"/>
        <end position="573"/>
    </location>
</feature>
<evidence type="ECO:0000256" key="9">
    <source>
        <dbReference type="PROSITE-ProRule" id="PRU00087"/>
    </source>
</evidence>
<accession>A0A7S0DIN8</accession>
<feature type="repeat" description="Filamin" evidence="9">
    <location>
        <begin position="438"/>
        <end position="487"/>
    </location>
</feature>
<evidence type="ECO:0000259" key="13">
    <source>
        <dbReference type="PROSITE" id="PS50259"/>
    </source>
</evidence>
<keyword evidence="3 11" id="KW-1133">Transmembrane helix</keyword>
<feature type="transmembrane region" description="Helical" evidence="11">
    <location>
        <begin position="720"/>
        <end position="743"/>
    </location>
</feature>
<organism evidence="14">
    <name type="scientific">Amorphochlora amoebiformis</name>
    <dbReference type="NCBI Taxonomy" id="1561963"/>
    <lineage>
        <taxon>Eukaryota</taxon>
        <taxon>Sar</taxon>
        <taxon>Rhizaria</taxon>
        <taxon>Cercozoa</taxon>
        <taxon>Chlorarachniophyceae</taxon>
        <taxon>Amorphochlora</taxon>
    </lineage>
</organism>
<dbReference type="Gene3D" id="3.40.190.10">
    <property type="entry name" value="Periplasmic binding protein-like II"/>
    <property type="match status" value="1"/>
</dbReference>
<dbReference type="Pfam" id="PF12974">
    <property type="entry name" value="Phosphonate-bd"/>
    <property type="match status" value="1"/>
</dbReference>
<feature type="chain" id="PRO_5031146332" description="G-protein coupled receptors family 3 profile domain-containing protein" evidence="12">
    <location>
        <begin position="30"/>
        <end position="949"/>
    </location>
</feature>
<evidence type="ECO:0000256" key="8">
    <source>
        <dbReference type="ARBA" id="ARBA00023224"/>
    </source>
</evidence>
<feature type="domain" description="G-protein coupled receptors family 3 profile" evidence="13">
    <location>
        <begin position="589"/>
        <end position="775"/>
    </location>
</feature>
<feature type="transmembrane region" description="Helical" evidence="11">
    <location>
        <begin position="516"/>
        <end position="541"/>
    </location>
</feature>
<dbReference type="Pfam" id="PF00003">
    <property type="entry name" value="7tm_3"/>
    <property type="match status" value="1"/>
</dbReference>
<dbReference type="InterPro" id="IPR002455">
    <property type="entry name" value="GPCR3_GABA-B"/>
</dbReference>
<dbReference type="InterPro" id="IPR000337">
    <property type="entry name" value="GPCR_3"/>
</dbReference>
<evidence type="ECO:0000256" key="5">
    <source>
        <dbReference type="ARBA" id="ARBA00023136"/>
    </source>
</evidence>
<feature type="signal peptide" evidence="12">
    <location>
        <begin position="1"/>
        <end position="29"/>
    </location>
</feature>
<evidence type="ECO:0000313" key="14">
    <source>
        <dbReference type="EMBL" id="CAD8456045.1"/>
    </source>
</evidence>
<dbReference type="PRINTS" id="PR00248">
    <property type="entry name" value="GPCRMGR"/>
</dbReference>
<feature type="transmembrane region" description="Helical" evidence="11">
    <location>
        <begin position="639"/>
        <end position="657"/>
    </location>
</feature>
<dbReference type="EMBL" id="HBEM01021971">
    <property type="protein sequence ID" value="CAD8456045.1"/>
    <property type="molecule type" value="Transcribed_RNA"/>
</dbReference>
<dbReference type="AlphaFoldDB" id="A0A7S0DIN8"/>
<evidence type="ECO:0000256" key="11">
    <source>
        <dbReference type="SAM" id="Phobius"/>
    </source>
</evidence>
<keyword evidence="12" id="KW-0732">Signal</keyword>
<evidence type="ECO:0000256" key="2">
    <source>
        <dbReference type="ARBA" id="ARBA00022692"/>
    </source>
</evidence>
<feature type="region of interest" description="Disordered" evidence="10">
    <location>
        <begin position="927"/>
        <end position="949"/>
    </location>
</feature>
<dbReference type="PANTHER" id="PTHR10519:SF20">
    <property type="entry name" value="G-PROTEIN COUPLED RECEPTOR 156-RELATED"/>
    <property type="match status" value="1"/>
</dbReference>
<sequence length="949" mass="106470">MARRLGGINFTHTSFLVVLYNILFGVSDGAPYTASKEVWKIGGLAIRGPTDFHARFSPTFSTYLTETVGPQFNPPIRFESIALDFSSTFTQVEQASVDFIYTNPSAFSCLESEFDVSAIVTLRNFRQGNELTRFGGIIFTRSDNDEINAIADLEGKIVEAVSISGLGAAQMQWKLLQDKGYSLMTLPKQVRFAFNQKKIVLDVLNGNADVGFVRTDMIEGMASKGEVNISSFKVIHQQNMTYEGRRFPFLSSTELYPEWSLGMLPHVGIDYMVSERVAFALMDIHKDHWAAKNGTYSTWQPPLSYMRLNEMQEDLNWIIKNETTGKRMCIRSSNLYDAIVCPDGYFKLSQDVVSSQCNSYGDPKYTCPTGYECICEPCRMADTVEVIGPKDGNQCQKMSLCAEIEQTEVGIFTLRDNLKRASNLTYKLHVLEEDSLVPREGVVFVDITSGGEHMYKIPIRTSVVGDNVIEFFIGGVQIPNSPVLIRVHRKSCDADFWADSSGECKRTRTTIYLPDWIHYMSYFLFSINVFLSIAFAAWTYLKKATKIVVAAQPAFLYIVPCGCIMSSSTIITVAFDDRQVSDFVMDQLCQLNIWLYGIGFALSYTSLFAKTYRAKCLMLDNLTSKRQDVKIAVSRYMQYIVYALLIEIIIIGIWTIVSPLQWTRRCAGDSSGFCESIGRCASEHGLLFAAILGSVHVIMLMFVLRLCYEVRNIPAEFAEHKWITASTISSIEILCLAPVLVGITWDNPAASTMIALLAIFFNDLGILLMIFIPKMSMFWEVHTQRSQTTEDILFNLRRDVRKIIDADKKAPRTNFLTASKRRASKDASRNMTVLTGDSTNEVKKLKEEIRYLKSQIRISTSFIKRSGSDVRGKEVSREVREVSSVGSSVLDKELIFSHRRGSSRFQGDISLGSGKVGSSAGQPNLCVTPRNLKSPASDNGLVIPPNERI</sequence>